<keyword evidence="4" id="KW-1185">Reference proteome</keyword>
<dbReference type="InterPro" id="IPR011050">
    <property type="entry name" value="Pectin_lyase_fold/virulence"/>
</dbReference>
<organism evidence="3 4">
    <name type="scientific">Methylomonas fluvii</name>
    <dbReference type="NCBI Taxonomy" id="1854564"/>
    <lineage>
        <taxon>Bacteria</taxon>
        <taxon>Pseudomonadati</taxon>
        <taxon>Pseudomonadota</taxon>
        <taxon>Gammaproteobacteria</taxon>
        <taxon>Methylococcales</taxon>
        <taxon>Methylococcaceae</taxon>
        <taxon>Methylomonas</taxon>
    </lineage>
</organism>
<sequence length="695" mass="77383">MTHKLSLFLLFLLIPINAFTQELYISPYGNDNSDGLSPEQRPENSTGPFQTIVRAQQAIRDIKNSNKFKEPITIHVQAGTYQLNEAIKFNSSDSGTPDKIIHWQAENGMAVVSGAKNITKCSTENNNVWSCPIDGLDLSSINYQQNPRKQGNIPGFELFVNDDRLHLARWPNSDWAHIKLPLDRATSFSSIEELPNLSEGLNNAQVHIFAGNDWFDQYIAVSKLESNHLTLAAETKYPLASGRRFYLQNVRTELDAPGEWFYDVNNKNILFIPPINTHPSDINISSLKNLLILDQASHISFSNFSFKYSTDTAVSIDKSSNVALNNIEVNNIGGLGISVKQSQYVTILNSQIHHTGNGGVLLSGGDRNLLRPAHNSIHNSYIHDFGVILMNYSPAITLDGVGSMATNNLVEQGAGLGIQINGNDHLIEKNEINHVCEQASDCGAIYSGRDWTYRGNIIRYNSIHDLFGYGLIRVDLSKNIVTYAKSDGVRGIYLDDAVSGFDVTGNIFKNTGAIAIHIGGGRDNTIYNNIIYTSGYAISIDDRWPKYNWGDNKNRLLAVPNKSKIWAYKYPELSLKMNNYMWPEGNKINNNIIISTNPKRLALRYYLPSKSNLITKNLVWSDSGQIAVDYNILDIPNKKRGAAPWDAWISEGLEKNSIYADPCITISGNKSTFCANTPASKIEFQALPEDIGLIK</sequence>
<proteinExistence type="predicted"/>
<name>A0ABR9D9U6_9GAMM</name>
<dbReference type="InterPro" id="IPR022441">
    <property type="entry name" value="Para_beta_helix_rpt-2"/>
</dbReference>
<dbReference type="InterPro" id="IPR012334">
    <property type="entry name" value="Pectin_lyas_fold"/>
</dbReference>
<dbReference type="Gene3D" id="2.160.20.10">
    <property type="entry name" value="Single-stranded right-handed beta-helix, Pectin lyase-like"/>
    <property type="match status" value="3"/>
</dbReference>
<feature type="domain" description="Right handed beta helix" evidence="2">
    <location>
        <begin position="395"/>
        <end position="541"/>
    </location>
</feature>
<evidence type="ECO:0000313" key="3">
    <source>
        <dbReference type="EMBL" id="MBD9359877.1"/>
    </source>
</evidence>
<evidence type="ECO:0000313" key="4">
    <source>
        <dbReference type="Proteomes" id="UP000641152"/>
    </source>
</evidence>
<dbReference type="NCBIfam" id="TIGR03804">
    <property type="entry name" value="para_beta_helix"/>
    <property type="match status" value="1"/>
</dbReference>
<evidence type="ECO:0000259" key="2">
    <source>
        <dbReference type="Pfam" id="PF13229"/>
    </source>
</evidence>
<dbReference type="SMART" id="SM00710">
    <property type="entry name" value="PbH1"/>
    <property type="match status" value="7"/>
</dbReference>
<dbReference type="PANTHER" id="PTHR36453:SF1">
    <property type="entry name" value="RIGHT HANDED BETA HELIX DOMAIN-CONTAINING PROTEIN"/>
    <property type="match status" value="1"/>
</dbReference>
<dbReference type="Proteomes" id="UP000641152">
    <property type="component" value="Unassembled WGS sequence"/>
</dbReference>
<dbReference type="SUPFAM" id="SSF51126">
    <property type="entry name" value="Pectin lyase-like"/>
    <property type="match status" value="1"/>
</dbReference>
<comment type="caution">
    <text evidence="3">The sequence shown here is derived from an EMBL/GenBank/DDBJ whole genome shotgun (WGS) entry which is preliminary data.</text>
</comment>
<feature type="domain" description="Right handed beta helix" evidence="2">
    <location>
        <begin position="292"/>
        <end position="389"/>
    </location>
</feature>
<accession>A0ABR9D9U6</accession>
<dbReference type="InterPro" id="IPR006626">
    <property type="entry name" value="PbH1"/>
</dbReference>
<reference evidence="3 4" key="1">
    <citation type="submission" date="2020-09" db="EMBL/GenBank/DDBJ databases">
        <title>Methylomonas albis sp. nov. and Methylomonas fluvii sp. nov.: Two cold-adapted methanotrophs from the River Elbe and an amended description of Methylovulum psychrotolerans strain Eb1.</title>
        <authorList>
            <person name="Bussmann I.K."/>
            <person name="Klings K.-W."/>
            <person name="Warnstedt J."/>
            <person name="Hoppert M."/>
            <person name="Saborowski A."/>
            <person name="Horn F."/>
            <person name="Liebner S."/>
        </authorList>
    </citation>
    <scope>NUCLEOTIDE SEQUENCE [LARGE SCALE GENOMIC DNA]</scope>
    <source>
        <strain evidence="3 4">EbB</strain>
    </source>
</reference>
<dbReference type="EMBL" id="JACXST010000001">
    <property type="protein sequence ID" value="MBD9359877.1"/>
    <property type="molecule type" value="Genomic_DNA"/>
</dbReference>
<dbReference type="InterPro" id="IPR039448">
    <property type="entry name" value="Beta_helix"/>
</dbReference>
<dbReference type="PANTHER" id="PTHR36453">
    <property type="entry name" value="SECRETED PROTEIN-RELATED"/>
    <property type="match status" value="1"/>
</dbReference>
<gene>
    <name evidence="3" type="ORF">EBB_04795</name>
</gene>
<feature type="chain" id="PRO_5046462527" evidence="1">
    <location>
        <begin position="21"/>
        <end position="695"/>
    </location>
</feature>
<dbReference type="RefSeq" id="WP_192392707.1">
    <property type="nucleotide sequence ID" value="NZ_CAJHIU010000001.1"/>
</dbReference>
<dbReference type="Pfam" id="PF13229">
    <property type="entry name" value="Beta_helix"/>
    <property type="match status" value="2"/>
</dbReference>
<protein>
    <submittedName>
        <fullName evidence="3">Right-handed parallel beta-helix repeat-containing protein</fullName>
    </submittedName>
</protein>
<feature type="signal peptide" evidence="1">
    <location>
        <begin position="1"/>
        <end position="20"/>
    </location>
</feature>
<keyword evidence="1" id="KW-0732">Signal</keyword>
<evidence type="ECO:0000256" key="1">
    <source>
        <dbReference type="SAM" id="SignalP"/>
    </source>
</evidence>